<dbReference type="InterPro" id="IPR005821">
    <property type="entry name" value="Ion_trans_dom"/>
</dbReference>
<evidence type="ECO:0000313" key="7">
    <source>
        <dbReference type="EMBL" id="VDP26431.1"/>
    </source>
</evidence>
<accession>A0A183J1S9</accession>
<sequence>MDCYHRMHRAQCHVDHTAEVSLTALLGMEYIMRLWSCGCRSKYSGIRGRLQFARKCMPVIDVISLTASIVLLVTGSSNGILNETTLRGLRFVDIIRLLRIDRHGATWRLLGSVVHSHRKELLTTMYLALISLIFASYFIFIAEKDAVDSSGEVKFRTYADALWWGMVTFYTIGYGDMTPLTWIGKILTCIFCLTLTAFFQVPAGILGSGFALRVHQNQREKQQQRQIPAAATLIQVHSLARSLSVRNSIALAFG</sequence>
<keyword evidence="4 5" id="KW-0472">Membrane</keyword>
<evidence type="ECO:0000256" key="3">
    <source>
        <dbReference type="ARBA" id="ARBA00022989"/>
    </source>
</evidence>
<dbReference type="AlphaFoldDB" id="A0A183J1S9"/>
<dbReference type="Proteomes" id="UP000270296">
    <property type="component" value="Unassembled WGS sequence"/>
</dbReference>
<evidence type="ECO:0000256" key="2">
    <source>
        <dbReference type="ARBA" id="ARBA00022692"/>
    </source>
</evidence>
<dbReference type="GO" id="GO:0008076">
    <property type="term" value="C:voltage-gated potassium channel complex"/>
    <property type="evidence" value="ECO:0007669"/>
    <property type="project" value="TreeGrafter"/>
</dbReference>
<proteinExistence type="predicted"/>
<dbReference type="SUPFAM" id="SSF81324">
    <property type="entry name" value="Voltage-gated potassium channels"/>
    <property type="match status" value="1"/>
</dbReference>
<organism evidence="9">
    <name type="scientific">Soboliphyme baturini</name>
    <dbReference type="NCBI Taxonomy" id="241478"/>
    <lineage>
        <taxon>Eukaryota</taxon>
        <taxon>Metazoa</taxon>
        <taxon>Ecdysozoa</taxon>
        <taxon>Nematoda</taxon>
        <taxon>Enoplea</taxon>
        <taxon>Dorylaimia</taxon>
        <taxon>Dioctophymatida</taxon>
        <taxon>Dioctophymatoidea</taxon>
        <taxon>Soboliphymatidae</taxon>
        <taxon>Soboliphyme</taxon>
    </lineage>
</organism>
<keyword evidence="8" id="KW-1185">Reference proteome</keyword>
<keyword evidence="3 5" id="KW-1133">Transmembrane helix</keyword>
<evidence type="ECO:0000256" key="5">
    <source>
        <dbReference type="SAM" id="Phobius"/>
    </source>
</evidence>
<dbReference type="EMBL" id="UZAM01013231">
    <property type="protein sequence ID" value="VDP26431.1"/>
    <property type="molecule type" value="Genomic_DNA"/>
</dbReference>
<dbReference type="PANTHER" id="PTHR47735">
    <property type="entry name" value="POTASSIUM VOLTAGE-GATED CHANNEL SUBFAMILY KQT MEMBER 4"/>
    <property type="match status" value="1"/>
</dbReference>
<dbReference type="OrthoDB" id="8879391at2759"/>
<evidence type="ECO:0000313" key="8">
    <source>
        <dbReference type="Proteomes" id="UP000270296"/>
    </source>
</evidence>
<comment type="subcellular location">
    <subcellularLocation>
        <location evidence="1">Membrane</location>
        <topology evidence="1">Multi-pass membrane protein</topology>
    </subcellularLocation>
</comment>
<gene>
    <name evidence="7" type="ORF">SBAD_LOCUS9827</name>
</gene>
<feature type="transmembrane region" description="Helical" evidence="5">
    <location>
        <begin position="59"/>
        <end position="81"/>
    </location>
</feature>
<dbReference type="Gene3D" id="1.10.287.70">
    <property type="match status" value="1"/>
</dbReference>
<feature type="transmembrane region" description="Helical" evidence="5">
    <location>
        <begin position="183"/>
        <end position="212"/>
    </location>
</feature>
<feature type="domain" description="Ion transport" evidence="6">
    <location>
        <begin position="17"/>
        <end position="211"/>
    </location>
</feature>
<dbReference type="Pfam" id="PF00520">
    <property type="entry name" value="Ion_trans"/>
    <property type="match status" value="1"/>
</dbReference>
<name>A0A183J1S9_9BILA</name>
<dbReference type="InterPro" id="IPR003937">
    <property type="entry name" value="K_chnl_volt-dep_KCNQ"/>
</dbReference>
<dbReference type="Gene3D" id="1.20.120.350">
    <property type="entry name" value="Voltage-gated potassium channels. Chain C"/>
    <property type="match status" value="1"/>
</dbReference>
<reference evidence="7 8" key="2">
    <citation type="submission" date="2018-11" db="EMBL/GenBank/DDBJ databases">
        <authorList>
            <consortium name="Pathogen Informatics"/>
        </authorList>
    </citation>
    <scope>NUCLEOTIDE SEQUENCE [LARGE SCALE GENOMIC DNA]</scope>
</reference>
<feature type="transmembrane region" description="Helical" evidence="5">
    <location>
        <begin position="161"/>
        <end position="177"/>
    </location>
</feature>
<evidence type="ECO:0000259" key="6">
    <source>
        <dbReference type="Pfam" id="PF00520"/>
    </source>
</evidence>
<evidence type="ECO:0000313" key="9">
    <source>
        <dbReference type="WBParaSite" id="SBAD_0001017801-mRNA-1"/>
    </source>
</evidence>
<keyword evidence="2 5" id="KW-0812">Transmembrane</keyword>
<reference evidence="9" key="1">
    <citation type="submission" date="2016-06" db="UniProtKB">
        <authorList>
            <consortium name="WormBaseParasite"/>
        </authorList>
    </citation>
    <scope>IDENTIFICATION</scope>
</reference>
<protein>
    <submittedName>
        <fullName evidence="9">Ion_trans domain-containing protein</fullName>
    </submittedName>
</protein>
<dbReference type="PRINTS" id="PR00169">
    <property type="entry name" value="KCHANNEL"/>
</dbReference>
<dbReference type="WBParaSite" id="SBAD_0001017801-mRNA-1">
    <property type="protein sequence ID" value="SBAD_0001017801-mRNA-1"/>
    <property type="gene ID" value="SBAD_0001017801"/>
</dbReference>
<evidence type="ECO:0000256" key="4">
    <source>
        <dbReference type="ARBA" id="ARBA00023136"/>
    </source>
</evidence>
<dbReference type="PRINTS" id="PR01459">
    <property type="entry name" value="KCNQCHANNEL"/>
</dbReference>
<feature type="transmembrane region" description="Helical" evidence="5">
    <location>
        <begin position="121"/>
        <end position="140"/>
    </location>
</feature>
<evidence type="ECO:0000256" key="1">
    <source>
        <dbReference type="ARBA" id="ARBA00004141"/>
    </source>
</evidence>
<dbReference type="InterPro" id="IPR027359">
    <property type="entry name" value="Volt_channel_dom_sf"/>
</dbReference>
<dbReference type="GO" id="GO:0005249">
    <property type="term" value="F:voltage-gated potassium channel activity"/>
    <property type="evidence" value="ECO:0007669"/>
    <property type="project" value="InterPro"/>
</dbReference>